<evidence type="ECO:0000313" key="12">
    <source>
        <dbReference type="EMBL" id="EOA25952.1"/>
    </source>
</evidence>
<dbReference type="PANTHER" id="PTHR31992:SF126">
    <property type="entry name" value="DOF ZINC FINGER PROTEIN DOF4.2-RELATED"/>
    <property type="match status" value="1"/>
</dbReference>
<dbReference type="OrthoDB" id="1060780at2759"/>
<dbReference type="GO" id="GO:0003677">
    <property type="term" value="F:DNA binding"/>
    <property type="evidence" value="ECO:0007669"/>
    <property type="project" value="UniProtKB-UniRule"/>
</dbReference>
<evidence type="ECO:0000256" key="5">
    <source>
        <dbReference type="ARBA" id="ARBA00023125"/>
    </source>
</evidence>
<evidence type="ECO:0000256" key="2">
    <source>
        <dbReference type="ARBA" id="ARBA00022771"/>
    </source>
</evidence>
<keyword evidence="7 8" id="KW-0539">Nucleus</keyword>
<dbReference type="STRING" id="81985.R0FSX2"/>
<sequence>MDNLLLFAEEDTNPRNGEKPPHRVCPRCHSDNTKFCYFNNYRKSQPRYNCKNCRRHWTHGGALRNVPIGGGSRKIKKARVEQPPASRGMIPLDIHQFNPQPFPYLQGNNDFVGSFGAAAPVRNHFGPFPDLHGGMLANVPPFQSFLPNYLIDYQDVSFEQDFYDVGSVNPMINQSIGGGFVDNPDGYLISQVDQYEWSQLSFNNTAIMDPGASTSGSRGPEDMTVTSDNIKRLKYNRVIKHTCHLEKHGP</sequence>
<comment type="function">
    <text evidence="9">Transcription factor that binds specifically to a 5'-AA[AG]G-3' consensus core sequence.</text>
</comment>
<name>R0FSX2_9BRAS</name>
<gene>
    <name evidence="12" type="ORF">CARUB_v10019341mg</name>
</gene>
<dbReference type="GO" id="GO:0003700">
    <property type="term" value="F:DNA-binding transcription factor activity"/>
    <property type="evidence" value="ECO:0007669"/>
    <property type="project" value="UniProtKB-UniRule"/>
</dbReference>
<evidence type="ECO:0000313" key="13">
    <source>
        <dbReference type="Proteomes" id="UP000029121"/>
    </source>
</evidence>
<organism evidence="12 13">
    <name type="scientific">Capsella rubella</name>
    <dbReference type="NCBI Taxonomy" id="81985"/>
    <lineage>
        <taxon>Eukaryota</taxon>
        <taxon>Viridiplantae</taxon>
        <taxon>Streptophyta</taxon>
        <taxon>Embryophyta</taxon>
        <taxon>Tracheophyta</taxon>
        <taxon>Spermatophyta</taxon>
        <taxon>Magnoliopsida</taxon>
        <taxon>eudicotyledons</taxon>
        <taxon>Gunneridae</taxon>
        <taxon>Pentapetalae</taxon>
        <taxon>rosids</taxon>
        <taxon>malvids</taxon>
        <taxon>Brassicales</taxon>
        <taxon>Brassicaceae</taxon>
        <taxon>Camelineae</taxon>
        <taxon>Capsella</taxon>
    </lineage>
</organism>
<comment type="subcellular location">
    <subcellularLocation>
        <location evidence="8 9">Nucleus</location>
    </subcellularLocation>
</comment>
<keyword evidence="5 8" id="KW-0238">DNA-binding</keyword>
<dbReference type="PROSITE" id="PS01361">
    <property type="entry name" value="ZF_DOF_1"/>
    <property type="match status" value="1"/>
</dbReference>
<feature type="domain" description="Dof-type" evidence="11">
    <location>
        <begin position="23"/>
        <end position="77"/>
    </location>
</feature>
<evidence type="ECO:0000256" key="7">
    <source>
        <dbReference type="ARBA" id="ARBA00023242"/>
    </source>
</evidence>
<dbReference type="PANTHER" id="PTHR31992">
    <property type="entry name" value="DOF ZINC FINGER PROTEIN DOF1.4-RELATED"/>
    <property type="match status" value="1"/>
</dbReference>
<proteinExistence type="predicted"/>
<evidence type="ECO:0000259" key="11">
    <source>
        <dbReference type="PROSITE" id="PS50884"/>
    </source>
</evidence>
<dbReference type="GO" id="GO:0005634">
    <property type="term" value="C:nucleus"/>
    <property type="evidence" value="ECO:0007669"/>
    <property type="project" value="UniProtKB-SubCell"/>
</dbReference>
<evidence type="ECO:0000256" key="8">
    <source>
        <dbReference type="PROSITE-ProRule" id="PRU00071"/>
    </source>
</evidence>
<evidence type="ECO:0000256" key="4">
    <source>
        <dbReference type="ARBA" id="ARBA00023015"/>
    </source>
</evidence>
<dbReference type="PROSITE" id="PS50884">
    <property type="entry name" value="ZF_DOF_2"/>
    <property type="match status" value="1"/>
</dbReference>
<dbReference type="AlphaFoldDB" id="R0FSX2"/>
<feature type="region of interest" description="Disordered" evidence="10">
    <location>
        <begin position="1"/>
        <end position="21"/>
    </location>
</feature>
<dbReference type="Proteomes" id="UP000029121">
    <property type="component" value="Unassembled WGS sequence"/>
</dbReference>
<reference evidence="13" key="1">
    <citation type="journal article" date="2013" name="Nat. Genet.">
        <title>The Capsella rubella genome and the genomic consequences of rapid mating system evolution.</title>
        <authorList>
            <person name="Slotte T."/>
            <person name="Hazzouri K.M."/>
            <person name="Agren J.A."/>
            <person name="Koenig D."/>
            <person name="Maumus F."/>
            <person name="Guo Y.L."/>
            <person name="Steige K."/>
            <person name="Platts A.E."/>
            <person name="Escobar J.S."/>
            <person name="Newman L.K."/>
            <person name="Wang W."/>
            <person name="Mandakova T."/>
            <person name="Vello E."/>
            <person name="Smith L.M."/>
            <person name="Henz S.R."/>
            <person name="Steffen J."/>
            <person name="Takuno S."/>
            <person name="Brandvain Y."/>
            <person name="Coop G."/>
            <person name="Andolfatto P."/>
            <person name="Hu T.T."/>
            <person name="Blanchette M."/>
            <person name="Clark R.M."/>
            <person name="Quesneville H."/>
            <person name="Nordborg M."/>
            <person name="Gaut B.S."/>
            <person name="Lysak M.A."/>
            <person name="Jenkins J."/>
            <person name="Grimwood J."/>
            <person name="Chapman J."/>
            <person name="Prochnik S."/>
            <person name="Shu S."/>
            <person name="Rokhsar D."/>
            <person name="Schmutz J."/>
            <person name="Weigel D."/>
            <person name="Wright S.I."/>
        </authorList>
    </citation>
    <scope>NUCLEOTIDE SEQUENCE [LARGE SCALE GENOMIC DNA]</scope>
    <source>
        <strain evidence="13">cv. Monte Gargano</strain>
    </source>
</reference>
<accession>R0FSX2</accession>
<dbReference type="InterPro" id="IPR045174">
    <property type="entry name" value="Dof"/>
</dbReference>
<keyword evidence="6 9" id="KW-0804">Transcription</keyword>
<evidence type="ECO:0000256" key="3">
    <source>
        <dbReference type="ARBA" id="ARBA00022833"/>
    </source>
</evidence>
<keyword evidence="1 9" id="KW-0479">Metal-binding</keyword>
<keyword evidence="2 8" id="KW-0863">Zinc-finger</keyword>
<keyword evidence="4 9" id="KW-0805">Transcription regulation</keyword>
<keyword evidence="3 9" id="KW-0862">Zinc</keyword>
<evidence type="ECO:0000256" key="10">
    <source>
        <dbReference type="SAM" id="MobiDB-lite"/>
    </source>
</evidence>
<dbReference type="GO" id="GO:0008270">
    <property type="term" value="F:zinc ion binding"/>
    <property type="evidence" value="ECO:0007669"/>
    <property type="project" value="UniProtKB-KW"/>
</dbReference>
<evidence type="ECO:0000256" key="6">
    <source>
        <dbReference type="ARBA" id="ARBA00023163"/>
    </source>
</evidence>
<feature type="compositionally biased region" description="Basic and acidic residues" evidence="10">
    <location>
        <begin position="12"/>
        <end position="21"/>
    </location>
</feature>
<dbReference type="KEGG" id="crb:17884904"/>
<evidence type="ECO:0000256" key="9">
    <source>
        <dbReference type="RuleBase" id="RU369094"/>
    </source>
</evidence>
<dbReference type="EMBL" id="KB870809">
    <property type="protein sequence ID" value="EOA25952.1"/>
    <property type="molecule type" value="Genomic_DNA"/>
</dbReference>
<protein>
    <recommendedName>
        <fullName evidence="9">Dof zinc finger protein</fullName>
    </recommendedName>
</protein>
<dbReference type="InterPro" id="IPR003851">
    <property type="entry name" value="Znf_Dof"/>
</dbReference>
<dbReference type="Pfam" id="PF02701">
    <property type="entry name" value="Zn_ribbon_Dof"/>
    <property type="match status" value="1"/>
</dbReference>
<evidence type="ECO:0000256" key="1">
    <source>
        <dbReference type="ARBA" id="ARBA00022723"/>
    </source>
</evidence>
<keyword evidence="13" id="KW-1185">Reference proteome</keyword>